<proteinExistence type="predicted"/>
<reference evidence="2" key="1">
    <citation type="submission" date="2020-10" db="EMBL/GenBank/DDBJ databases">
        <authorList>
            <person name="Kikuchi T."/>
        </authorList>
    </citation>
    <scope>NUCLEOTIDE SEQUENCE</scope>
    <source>
        <strain evidence="2">NKZ352</strain>
    </source>
</reference>
<comment type="caution">
    <text evidence="2">The sequence shown here is derived from an EMBL/GenBank/DDBJ whole genome shotgun (WGS) entry which is preliminary data.</text>
</comment>
<evidence type="ECO:0000313" key="3">
    <source>
        <dbReference type="Proteomes" id="UP000835052"/>
    </source>
</evidence>
<accession>A0A8S1H7K4</accession>
<evidence type="ECO:0000313" key="2">
    <source>
        <dbReference type="EMBL" id="CAD6191839.1"/>
    </source>
</evidence>
<keyword evidence="3" id="KW-1185">Reference proteome</keyword>
<keyword evidence="1" id="KW-0732">Signal</keyword>
<gene>
    <name evidence="2" type="ORF">CAUJ_LOCUS7758</name>
</gene>
<feature type="signal peptide" evidence="1">
    <location>
        <begin position="1"/>
        <end position="16"/>
    </location>
</feature>
<protein>
    <recommendedName>
        <fullName evidence="4">Apple domain-containing protein</fullName>
    </recommendedName>
</protein>
<dbReference type="Proteomes" id="UP000835052">
    <property type="component" value="Unassembled WGS sequence"/>
</dbReference>
<sequence>MFGLFLISHLFPSVLSQNETTEAPTNERFAKVDGLLYSMRAGYYSVPSFEECLRPCELSTECVAVSFMPYPVWCAQFRYNDTIYFLPSDINSVAFKLSITYSNDGVSTYYHPKLLSDGTWDLNLKPVPASTTRKPKKTKS</sequence>
<evidence type="ECO:0000256" key="1">
    <source>
        <dbReference type="SAM" id="SignalP"/>
    </source>
</evidence>
<evidence type="ECO:0008006" key="4">
    <source>
        <dbReference type="Google" id="ProtNLM"/>
    </source>
</evidence>
<feature type="chain" id="PRO_5035776337" description="Apple domain-containing protein" evidence="1">
    <location>
        <begin position="17"/>
        <end position="140"/>
    </location>
</feature>
<dbReference type="EMBL" id="CAJGYM010000023">
    <property type="protein sequence ID" value="CAD6191839.1"/>
    <property type="molecule type" value="Genomic_DNA"/>
</dbReference>
<organism evidence="2 3">
    <name type="scientific">Caenorhabditis auriculariae</name>
    <dbReference type="NCBI Taxonomy" id="2777116"/>
    <lineage>
        <taxon>Eukaryota</taxon>
        <taxon>Metazoa</taxon>
        <taxon>Ecdysozoa</taxon>
        <taxon>Nematoda</taxon>
        <taxon>Chromadorea</taxon>
        <taxon>Rhabditida</taxon>
        <taxon>Rhabditina</taxon>
        <taxon>Rhabditomorpha</taxon>
        <taxon>Rhabditoidea</taxon>
        <taxon>Rhabditidae</taxon>
        <taxon>Peloderinae</taxon>
        <taxon>Caenorhabditis</taxon>
    </lineage>
</organism>
<dbReference type="AlphaFoldDB" id="A0A8S1H7K4"/>
<name>A0A8S1H7K4_9PELO</name>